<accession>A0A8K1FVL0</accession>
<gene>
    <name evidence="2" type="ORF">HGM15179_022195</name>
</gene>
<comment type="caution">
    <text evidence="2">The sequence shown here is derived from an EMBL/GenBank/DDBJ whole genome shotgun (WGS) entry which is preliminary data.</text>
</comment>
<dbReference type="GO" id="GO:0005737">
    <property type="term" value="C:cytoplasm"/>
    <property type="evidence" value="ECO:0007669"/>
    <property type="project" value="InterPro"/>
</dbReference>
<dbReference type="Proteomes" id="UP000796761">
    <property type="component" value="Unassembled WGS sequence"/>
</dbReference>
<evidence type="ECO:0000313" key="3">
    <source>
        <dbReference type="Proteomes" id="UP000796761"/>
    </source>
</evidence>
<name>A0A8K1FVL0_9PASS</name>
<feature type="non-terminal residue" evidence="2">
    <location>
        <position position="1"/>
    </location>
</feature>
<dbReference type="InterPro" id="IPR047234">
    <property type="entry name" value="GRAF_fam"/>
</dbReference>
<feature type="domain" description="BAR" evidence="1">
    <location>
        <begin position="7"/>
        <end position="56"/>
    </location>
</feature>
<sequence length="56" mass="6774">MNHHTHFSQLKEEPAHVAQADSQVDLVRQHFYEVSLEYVFKVQEVQERKMFEFVEP</sequence>
<dbReference type="InterPro" id="IPR004148">
    <property type="entry name" value="BAR_dom"/>
</dbReference>
<dbReference type="Pfam" id="PF16746">
    <property type="entry name" value="BAR_3"/>
    <property type="match status" value="1"/>
</dbReference>
<evidence type="ECO:0000313" key="2">
    <source>
        <dbReference type="EMBL" id="TRZ04912.1"/>
    </source>
</evidence>
<dbReference type="PANTHER" id="PTHR12552:SF4">
    <property type="entry name" value="RHO GTPASE-ACTIVATING PROTEIN 26"/>
    <property type="match status" value="1"/>
</dbReference>
<dbReference type="InterPro" id="IPR027267">
    <property type="entry name" value="AH/BAR_dom_sf"/>
</dbReference>
<dbReference type="EMBL" id="SWJQ01008644">
    <property type="protein sequence ID" value="TRZ04912.1"/>
    <property type="molecule type" value="Genomic_DNA"/>
</dbReference>
<dbReference type="OrthoDB" id="3183924at2759"/>
<dbReference type="GO" id="GO:0005096">
    <property type="term" value="F:GTPase activator activity"/>
    <property type="evidence" value="ECO:0007669"/>
    <property type="project" value="InterPro"/>
</dbReference>
<keyword evidence="3" id="KW-1185">Reference proteome</keyword>
<proteinExistence type="predicted"/>
<dbReference type="PANTHER" id="PTHR12552">
    <property type="entry name" value="OLIGOPHRENIN 1"/>
    <property type="match status" value="1"/>
</dbReference>
<organism evidence="2 3">
    <name type="scientific">Zosterops borbonicus</name>
    <dbReference type="NCBI Taxonomy" id="364589"/>
    <lineage>
        <taxon>Eukaryota</taxon>
        <taxon>Metazoa</taxon>
        <taxon>Chordata</taxon>
        <taxon>Craniata</taxon>
        <taxon>Vertebrata</taxon>
        <taxon>Euteleostomi</taxon>
        <taxon>Archelosauria</taxon>
        <taxon>Archosauria</taxon>
        <taxon>Dinosauria</taxon>
        <taxon>Saurischia</taxon>
        <taxon>Theropoda</taxon>
        <taxon>Coelurosauria</taxon>
        <taxon>Aves</taxon>
        <taxon>Neognathae</taxon>
        <taxon>Neoaves</taxon>
        <taxon>Telluraves</taxon>
        <taxon>Australaves</taxon>
        <taxon>Passeriformes</taxon>
        <taxon>Sylvioidea</taxon>
        <taxon>Zosteropidae</taxon>
        <taxon>Zosterops</taxon>
    </lineage>
</organism>
<dbReference type="Gene3D" id="1.20.1270.60">
    <property type="entry name" value="Arfaptin homology (AH) domain/BAR domain"/>
    <property type="match status" value="1"/>
</dbReference>
<evidence type="ECO:0000259" key="1">
    <source>
        <dbReference type="Pfam" id="PF16746"/>
    </source>
</evidence>
<reference evidence="2" key="1">
    <citation type="submission" date="2019-04" db="EMBL/GenBank/DDBJ databases">
        <title>Genome assembly of Zosterops borbonicus 15179.</title>
        <authorList>
            <person name="Leroy T."/>
            <person name="Anselmetti Y."/>
            <person name="Tilak M.-K."/>
            <person name="Nabholz B."/>
        </authorList>
    </citation>
    <scope>NUCLEOTIDE SEQUENCE</scope>
    <source>
        <strain evidence="2">HGM_15179</strain>
        <tissue evidence="2">Muscle</tissue>
    </source>
</reference>
<dbReference type="SUPFAM" id="SSF103657">
    <property type="entry name" value="BAR/IMD domain-like"/>
    <property type="match status" value="1"/>
</dbReference>
<protein>
    <recommendedName>
        <fullName evidence="1">BAR domain-containing protein</fullName>
    </recommendedName>
</protein>
<dbReference type="AlphaFoldDB" id="A0A8K1FVL0"/>